<dbReference type="EMBL" id="MK072199">
    <property type="protein sequence ID" value="AYV79871.1"/>
    <property type="molecule type" value="Genomic_DNA"/>
</dbReference>
<protein>
    <submittedName>
        <fullName evidence="1">Uncharacterized protein</fullName>
    </submittedName>
</protein>
<name>A0A3G5A107_9VIRU</name>
<reference evidence="1" key="1">
    <citation type="submission" date="2018-10" db="EMBL/GenBank/DDBJ databases">
        <title>Hidden diversity of soil giant viruses.</title>
        <authorList>
            <person name="Schulz F."/>
            <person name="Alteio L."/>
            <person name="Goudeau D."/>
            <person name="Ryan E.M."/>
            <person name="Malmstrom R.R."/>
            <person name="Blanchard J."/>
            <person name="Woyke T."/>
        </authorList>
    </citation>
    <scope>NUCLEOTIDE SEQUENCE</scope>
    <source>
        <strain evidence="1">GAV1</strain>
    </source>
</reference>
<accession>A0A3G5A107</accession>
<proteinExistence type="predicted"/>
<evidence type="ECO:0000313" key="1">
    <source>
        <dbReference type="EMBL" id="AYV79871.1"/>
    </source>
</evidence>
<organism evidence="1">
    <name type="scientific">Gaeavirus sp</name>
    <dbReference type="NCBI Taxonomy" id="2487767"/>
    <lineage>
        <taxon>Viruses</taxon>
        <taxon>Varidnaviria</taxon>
        <taxon>Bamfordvirae</taxon>
        <taxon>Nucleocytoviricota</taxon>
        <taxon>Megaviricetes</taxon>
        <taxon>Imitervirales</taxon>
        <taxon>Mimiviridae</taxon>
        <taxon>Klosneuvirinae</taxon>
    </lineage>
</organism>
<sequence length="331" mass="38968">MDVNLVLLLTILSSTYDQSYISPDSVKITRFYDTDNTQVQSYTHYNPTYIEQSHSKPKHYYCAELTKSFYNPEIHDITHYNSLHEITHDNNSLHEITYYNKCIPYLTWGFSKTGDKIYTNYYKNSLLYMQLNSSSNIITATTTYKYIDLYTISRTITTTNNILCTNTSINNYLIKESCINNNGTISHHNIHNKHNINNSIYGTIYINDILIKEFPINQYPNDITKIQNITNNYINHTLDDNTFCHINHHDACNNKVIKIYLNGYVIKQINFNTTDTITTVFHNHNMKTIYTPYELFTQIEHHNNNILQNTEFKPNDLTNYKLFTDGIYRKN</sequence>
<gene>
    <name evidence="1" type="ORF">Gaeavirus1_8</name>
</gene>